<dbReference type="PROSITE" id="PS51257">
    <property type="entry name" value="PROKAR_LIPOPROTEIN"/>
    <property type="match status" value="1"/>
</dbReference>
<reference evidence="2" key="1">
    <citation type="journal article" date="2020" name="mSystems">
        <title>Genome- and Community-Level Interaction Insights into Carbon Utilization and Element Cycling Functions of Hydrothermarchaeota in Hydrothermal Sediment.</title>
        <authorList>
            <person name="Zhou Z."/>
            <person name="Liu Y."/>
            <person name="Xu W."/>
            <person name="Pan J."/>
            <person name="Luo Z.H."/>
            <person name="Li M."/>
        </authorList>
    </citation>
    <scope>NUCLEOTIDE SEQUENCE [LARGE SCALE GENOMIC DNA]</scope>
    <source>
        <strain evidence="2">SpSt-573</strain>
    </source>
</reference>
<protein>
    <submittedName>
        <fullName evidence="2">Uncharacterized protein</fullName>
    </submittedName>
</protein>
<dbReference type="AlphaFoldDB" id="A0A7C4KIJ1"/>
<sequence>MKRILIFPVILLAFTASCAQPTPDPQAQIRAAVAATLAAIPTNTPVPIPTPYPTQTPVSLVNLFCSYRFCIGHPQDVYLIDQGARRNPPIPSTYDYGVLFSYSTSLFLQMAWTLSGPSFDPQGAMRLIMDASEQFQGGMETILTPTLNVFYHPITVSSQSMLPFGEMAAWQCGGRDFVWKVYTPQDGMGPELLKQAVEKFRCE</sequence>
<gene>
    <name evidence="2" type="ORF">ENT37_10655</name>
</gene>
<dbReference type="EMBL" id="DSYK01000526">
    <property type="protein sequence ID" value="HGS22316.1"/>
    <property type="molecule type" value="Genomic_DNA"/>
</dbReference>
<feature type="chain" id="PRO_5028363075" evidence="1">
    <location>
        <begin position="20"/>
        <end position="203"/>
    </location>
</feature>
<keyword evidence="1" id="KW-0732">Signal</keyword>
<comment type="caution">
    <text evidence="2">The sequence shown here is derived from an EMBL/GenBank/DDBJ whole genome shotgun (WGS) entry which is preliminary data.</text>
</comment>
<evidence type="ECO:0000313" key="2">
    <source>
        <dbReference type="EMBL" id="HGS22316.1"/>
    </source>
</evidence>
<evidence type="ECO:0000256" key="1">
    <source>
        <dbReference type="SAM" id="SignalP"/>
    </source>
</evidence>
<name>A0A7C4KIJ1_9CHLR</name>
<feature type="signal peptide" evidence="1">
    <location>
        <begin position="1"/>
        <end position="19"/>
    </location>
</feature>
<organism evidence="2">
    <name type="scientific">Anaerolinea thermolimosa</name>
    <dbReference type="NCBI Taxonomy" id="229919"/>
    <lineage>
        <taxon>Bacteria</taxon>
        <taxon>Bacillati</taxon>
        <taxon>Chloroflexota</taxon>
        <taxon>Anaerolineae</taxon>
        <taxon>Anaerolineales</taxon>
        <taxon>Anaerolineaceae</taxon>
        <taxon>Anaerolinea</taxon>
    </lineage>
</organism>
<accession>A0A7C4KIJ1</accession>
<proteinExistence type="predicted"/>